<dbReference type="Gene3D" id="2.40.40.20">
    <property type="match status" value="1"/>
</dbReference>
<dbReference type="GO" id="GO:0046872">
    <property type="term" value="F:metal ion binding"/>
    <property type="evidence" value="ECO:0007669"/>
    <property type="project" value="UniProtKB-KW"/>
</dbReference>
<feature type="region of interest" description="Disordered" evidence="16">
    <location>
        <begin position="175"/>
        <end position="214"/>
    </location>
</feature>
<dbReference type="VEuPathDB" id="MicrosporidiaDB:DI09_2p560"/>
<comment type="function">
    <text evidence="15">DNA-dependent RNA polymerase catalyzes the transcription of DNA into RNA using the four ribonucleoside triphosphates as substrates.</text>
</comment>
<dbReference type="Gene3D" id="6.10.250.2940">
    <property type="match status" value="1"/>
</dbReference>
<dbReference type="InterPro" id="IPR038120">
    <property type="entry name" value="Rpb1_funnel_sf"/>
</dbReference>
<dbReference type="GO" id="GO:0005665">
    <property type="term" value="C:RNA polymerase II, core complex"/>
    <property type="evidence" value="ECO:0007669"/>
    <property type="project" value="UniProtKB-ARBA"/>
</dbReference>
<dbReference type="FunFam" id="1.10.150.390:FF:000001">
    <property type="entry name" value="DNA-directed RNA polymerase subunit"/>
    <property type="match status" value="1"/>
</dbReference>
<dbReference type="InterPro" id="IPR038593">
    <property type="entry name" value="RNA_pol_Rpb1_7_sf"/>
</dbReference>
<dbReference type="InterPro" id="IPR007083">
    <property type="entry name" value="RNA_pol_Rpb1_4"/>
</dbReference>
<evidence type="ECO:0000256" key="2">
    <source>
        <dbReference type="ARBA" id="ARBA00006460"/>
    </source>
</evidence>
<evidence type="ECO:0000256" key="8">
    <source>
        <dbReference type="ARBA" id="ARBA00022737"/>
    </source>
</evidence>
<evidence type="ECO:0000256" key="3">
    <source>
        <dbReference type="ARBA" id="ARBA00022478"/>
    </source>
</evidence>
<dbReference type="HOGENOM" id="CLU_000487_1_1_1"/>
<dbReference type="Gene3D" id="1.10.150.390">
    <property type="match status" value="1"/>
</dbReference>
<feature type="compositionally biased region" description="Low complexity" evidence="16">
    <location>
        <begin position="1783"/>
        <end position="1796"/>
    </location>
</feature>
<dbReference type="Gene3D" id="1.10.274.100">
    <property type="entry name" value="RNA polymerase Rpb1, domain 3"/>
    <property type="match status" value="1"/>
</dbReference>
<dbReference type="SMART" id="SM00663">
    <property type="entry name" value="RPOLA_N"/>
    <property type="match status" value="1"/>
</dbReference>
<dbReference type="Pfam" id="PF04997">
    <property type="entry name" value="RNA_pol_Rpb1_1"/>
    <property type="match status" value="1"/>
</dbReference>
<dbReference type="Gene3D" id="6.20.50.80">
    <property type="match status" value="1"/>
</dbReference>
<feature type="compositionally biased region" description="Low complexity" evidence="16">
    <location>
        <begin position="1628"/>
        <end position="1770"/>
    </location>
</feature>
<keyword evidence="7" id="KW-0479">Metal-binding</keyword>
<evidence type="ECO:0000256" key="15">
    <source>
        <dbReference type="RuleBase" id="RU004279"/>
    </source>
</evidence>
<dbReference type="Proteomes" id="UP000029725">
    <property type="component" value="Unassembled WGS sequence"/>
</dbReference>
<evidence type="ECO:0000256" key="10">
    <source>
        <dbReference type="ARBA" id="ARBA00022842"/>
    </source>
</evidence>
<dbReference type="GO" id="GO:0006368">
    <property type="term" value="P:transcription elongation by RNA polymerase II"/>
    <property type="evidence" value="ECO:0007669"/>
    <property type="project" value="UniProtKB-ARBA"/>
</dbReference>
<keyword evidence="19" id="KW-1185">Reference proteome</keyword>
<dbReference type="FunFam" id="1.10.274.100:FF:000001">
    <property type="entry name" value="DNA-directed RNA polymerase subunit"/>
    <property type="match status" value="1"/>
</dbReference>
<evidence type="ECO:0000256" key="6">
    <source>
        <dbReference type="ARBA" id="ARBA00022695"/>
    </source>
</evidence>
<comment type="similarity">
    <text evidence="2 15">Belongs to the RNA polymerase beta' chain family.</text>
</comment>
<sequence length="1802" mass="191772">MTTSSLPYTGSAAASIMATPSRAPLKRVSTVQFGLLSPDEIRAVSVARIEYPETVEGGVPKIGGLADPRLGTNDRAVKCATCAGSMSDCPGHFGHIELARPVFHIGYIDKIKKILECICFHCGRLRVDPGVAAKAAVARSMRESRARLSAVWAISKTRMRCDVTIEQPVAEGAISSSDAASFHEGEEEDGDWVSYKEEAAKRKAQSKDERKGQPLMVGCGQIQPQIRRDGLRLMAVIPASKAAGDEALSRSVVPPSRVLALFRKIRDEDLITMGLSPIFARPEWMVLSVLAVPPPPVRPAIQADSGAAIKGEDDLTHKLADIVKANAALARHEAEGAPAHILAEFEALLQFHCATFIDNEIPGQPQALQKSGRPLKALRARLKGKEGRLRGNLMGKRVDFSARTVISPDPNLELDEVGVPRSIAMTLTVPERVTPWNVERLAALVREGPRVHPGARYVIREDGTRVDLRFATPESSLLLARNVVVERHLSDGDIVLFNRQPSLHKMSMMAHRVRVMPYSTFRLNLSVTTPYNADFDGDEMNMHVPQGPESATELRSLAAVTTQIISPQGCKPVMGIVQDSLTGIRKMTRRDVFVSWSHVMGCLWAAASPQWNGRLPMPAVLKPVAQWTGKQLISQVLPPGLNVSGFHAAHIDGERDNLSDTQVLIEDGQLLTGILCKRTVGTAAGGLIHVLVNDGHCWSGGEPAACAFFGSLQRLVTHWLLENGFSIGIGDTVADAATMATITETIRTAKRNVSAIISRAQAGRLTTLPGMTGRSTFEHEICKELNRARDHSGASAQRFLREQNNVKQMVVAGSKGTFINLSQMTACVGQQTVEGSRIPMSFGGGGGASRTLPHFLKSDDGPESRGFVENSYLRGLTPQEFFFHAMGGREGLIDTAVKTAETGYIQRRLVKALEDLTVAYDGTVRNGLGQVVQFAYGDDGMDAQALERINVAALVGGAPTGGVTVPTHTGAYPSYASLLEAEQRGLAAAALAFPRTGLVELQALPVNISRLLWNARIRFHLGTGGANVQPVDSRHALVAVASLVDRLKSTVIPGGASFPSSSIITPHLLVMTPLEAAVRMGLSLAQITAHRLTREAFDWVVGEVEARVRKAHVAPGEMVGVIAAQSIGEPATQMTLNTFHLAGVSHGQLTHGVPRLKELINAAVNTRTPSLTIRPAINRTSGSAESSPLEIAKEVAALLEATPLRALTAYTQVIYDPAVESTVVAEDSDLVEAYFALPDAALLEASQRASPWILRLVLDRASMLDHGVTIGDIARALGDAYGQDLLILHADENADHPVVRCRVIRPEAMDTDGNTDDLLADDSCAEDLFLRRVEANMMESIWLKGIPGINRVFIVERAAGATAATVELQTAGAGGLGALFGHAPVLDAIDCSRTLSNSVPEIATVLGIEAARAALLNELRDVIETGGSYVNGRHLSLLADIMTRRGIVTGITRHGTNRDDHGALMRCSFEETVEILMEAGASGELNPVGSSLSESVMMGQMAPIGTGSFDLLLDEDRLAMGALVPALSATAYSMVAAQATNMMSTVSGSATPGSLGFRSPWVQTGAGSSPQPYLKGSRSPTFRSSGDGYRTPGDIGFSPFSTSSGFSSGSSPSWWGGRSPAALVGRFSPTSPGYSPTSPGYSPTSPGYSPTSPGYSPTSPSYSPTSPSYSPTSPSYSPTSPSYSPTSPSYSPTSPSYSPTSPSYSPTSPSYSPTSPSYSPTSPSYSPTSPSYSPTSPSYSPTSPSYSPTSPSYSPTSPSYSPTSPKYSPSSPRPGAFSQTAFSPKSPGYSPSLSSSGQRHKK</sequence>
<dbReference type="Pfam" id="PF05000">
    <property type="entry name" value="RNA_pol_Rpb1_4"/>
    <property type="match status" value="1"/>
</dbReference>
<accession>A0A098VS76</accession>
<evidence type="ECO:0000256" key="1">
    <source>
        <dbReference type="ARBA" id="ARBA00004123"/>
    </source>
</evidence>
<keyword evidence="12 15" id="KW-0804">Transcription</keyword>
<dbReference type="InterPro" id="IPR006592">
    <property type="entry name" value="RNA_pol_N"/>
</dbReference>
<keyword evidence="6 15" id="KW-0548">Nucleotidyltransferase</keyword>
<feature type="compositionally biased region" description="Basic and acidic residues" evidence="16">
    <location>
        <begin position="194"/>
        <end position="212"/>
    </location>
</feature>
<dbReference type="Gene3D" id="4.10.860.120">
    <property type="entry name" value="RNA polymerase II, clamp domain"/>
    <property type="match status" value="1"/>
</dbReference>
<dbReference type="InterPro" id="IPR007075">
    <property type="entry name" value="RNA_pol_Rpb1_6"/>
</dbReference>
<dbReference type="Pfam" id="PF00623">
    <property type="entry name" value="RNA_pol_Rpb1_2"/>
    <property type="match status" value="1"/>
</dbReference>
<proteinExistence type="inferred from homology"/>
<evidence type="ECO:0000256" key="7">
    <source>
        <dbReference type="ARBA" id="ARBA00022723"/>
    </source>
</evidence>
<dbReference type="InterPro" id="IPR000722">
    <property type="entry name" value="RNA_pol_asu"/>
</dbReference>
<evidence type="ECO:0000259" key="17">
    <source>
        <dbReference type="SMART" id="SM00663"/>
    </source>
</evidence>
<dbReference type="FunFam" id="2.40.40.20:FF:000019">
    <property type="entry name" value="DNA-directed RNA polymerase II subunit RPB1"/>
    <property type="match status" value="1"/>
</dbReference>
<dbReference type="InterPro" id="IPR045867">
    <property type="entry name" value="DNA-dir_RpoC_beta_prime"/>
</dbReference>
<feature type="region of interest" description="Disordered" evidence="16">
    <location>
        <begin position="1566"/>
        <end position="1607"/>
    </location>
</feature>
<dbReference type="InterPro" id="IPR007073">
    <property type="entry name" value="RNA_pol_Rpb1_7"/>
</dbReference>
<feature type="compositionally biased region" description="Low complexity" evidence="16">
    <location>
        <begin position="1596"/>
        <end position="1607"/>
    </location>
</feature>
<evidence type="ECO:0000313" key="19">
    <source>
        <dbReference type="Proteomes" id="UP000029725"/>
    </source>
</evidence>
<dbReference type="PANTHER" id="PTHR19376">
    <property type="entry name" value="DNA-DIRECTED RNA POLYMERASE"/>
    <property type="match status" value="1"/>
</dbReference>
<evidence type="ECO:0000313" key="18">
    <source>
        <dbReference type="EMBL" id="KGG51679.1"/>
    </source>
</evidence>
<comment type="caution">
    <text evidence="18">The sequence shown here is derived from an EMBL/GenBank/DDBJ whole genome shotgun (WGS) entry which is preliminary data.</text>
</comment>
<evidence type="ECO:0000256" key="11">
    <source>
        <dbReference type="ARBA" id="ARBA00023125"/>
    </source>
</evidence>
<dbReference type="EC" id="2.7.7.6" evidence="15"/>
<dbReference type="Pfam" id="PF04998">
    <property type="entry name" value="RNA_pol_Rpb1_5"/>
    <property type="match status" value="1"/>
</dbReference>
<dbReference type="PRINTS" id="PR01217">
    <property type="entry name" value="PRICHEXTENSN"/>
</dbReference>
<dbReference type="Pfam" id="PF04992">
    <property type="entry name" value="RNA_pol_Rpb1_6"/>
    <property type="match status" value="1"/>
</dbReference>
<dbReference type="Pfam" id="PF05001">
    <property type="entry name" value="RNA_pol_Rpb1_R"/>
    <property type="match status" value="10"/>
</dbReference>
<keyword evidence="3 15" id="KW-0240">DNA-directed RNA polymerase</keyword>
<dbReference type="InterPro" id="IPR007066">
    <property type="entry name" value="RNA_pol_Rpb1_3"/>
</dbReference>
<dbReference type="FunFam" id="4.10.860.120:FF:000003">
    <property type="entry name" value="DNA-directed RNA polymerase subunit"/>
    <property type="match status" value="1"/>
</dbReference>
<reference evidence="18 19" key="1">
    <citation type="submission" date="2014-04" db="EMBL/GenBank/DDBJ databases">
        <title>A new species of microsporidia sheds light on the evolution of extreme parasitism.</title>
        <authorList>
            <person name="Haag K.L."/>
            <person name="James T.Y."/>
            <person name="Larsson R."/>
            <person name="Schaer T.M."/>
            <person name="Refardt D."/>
            <person name="Pombert J.-F."/>
            <person name="Ebert D."/>
        </authorList>
    </citation>
    <scope>NUCLEOTIDE SEQUENCE [LARGE SCALE GENOMIC DNA]</scope>
    <source>
        <strain evidence="18 19">UGP3</strain>
        <tissue evidence="18">Spores</tissue>
    </source>
</reference>
<dbReference type="InterPro" id="IPR007080">
    <property type="entry name" value="RNA_pol_Rpb1_1"/>
</dbReference>
<organism evidence="18 19">
    <name type="scientific">Mitosporidium daphniae</name>
    <dbReference type="NCBI Taxonomy" id="1485682"/>
    <lineage>
        <taxon>Eukaryota</taxon>
        <taxon>Fungi</taxon>
        <taxon>Fungi incertae sedis</taxon>
        <taxon>Microsporidia</taxon>
        <taxon>Mitosporidium</taxon>
    </lineage>
</organism>
<dbReference type="Gene3D" id="3.30.1360.140">
    <property type="match status" value="1"/>
</dbReference>
<feature type="region of interest" description="Disordered" evidence="16">
    <location>
        <begin position="1626"/>
        <end position="1802"/>
    </location>
</feature>
<protein>
    <recommendedName>
        <fullName evidence="15">DNA-directed RNA polymerase subunit</fullName>
        <ecNumber evidence="15">2.7.7.6</ecNumber>
    </recommendedName>
</protein>
<keyword evidence="13" id="KW-0539">Nucleus</keyword>
<keyword evidence="5 15" id="KW-0808">Transferase</keyword>
<dbReference type="Gene3D" id="3.30.1490.180">
    <property type="entry name" value="RNA polymerase ii"/>
    <property type="match status" value="1"/>
</dbReference>
<dbReference type="GO" id="GO:0003899">
    <property type="term" value="F:DNA-directed RNA polymerase activity"/>
    <property type="evidence" value="ECO:0007669"/>
    <property type="project" value="UniProtKB-EC"/>
</dbReference>
<gene>
    <name evidence="18" type="ORF">DI09_2p560</name>
</gene>
<evidence type="ECO:0000256" key="16">
    <source>
        <dbReference type="SAM" id="MobiDB-lite"/>
    </source>
</evidence>
<dbReference type="Gene3D" id="1.10.132.30">
    <property type="match status" value="1"/>
</dbReference>
<keyword evidence="8" id="KW-0677">Repeat</keyword>
<dbReference type="InterPro" id="IPR000684">
    <property type="entry name" value="RNA_pol_II_repeat_euk"/>
</dbReference>
<feature type="domain" description="RNA polymerase N-terminal" evidence="17">
    <location>
        <begin position="283"/>
        <end position="588"/>
    </location>
</feature>
<dbReference type="InterPro" id="IPR007081">
    <property type="entry name" value="RNA_pol_Rpb1_5"/>
</dbReference>
<evidence type="ECO:0000256" key="14">
    <source>
        <dbReference type="ARBA" id="ARBA00048552"/>
    </source>
</evidence>
<dbReference type="CDD" id="cd02733">
    <property type="entry name" value="RNAP_II_RPB1_N"/>
    <property type="match status" value="1"/>
</dbReference>
<dbReference type="PROSITE" id="PS00115">
    <property type="entry name" value="RNA_POL_II_REPEAT"/>
    <property type="match status" value="12"/>
</dbReference>
<evidence type="ECO:0000256" key="13">
    <source>
        <dbReference type="ARBA" id="ARBA00023242"/>
    </source>
</evidence>
<keyword evidence="4" id="KW-0597">Phosphoprotein</keyword>
<keyword evidence="10" id="KW-0460">Magnesium</keyword>
<evidence type="ECO:0000256" key="9">
    <source>
        <dbReference type="ARBA" id="ARBA00022833"/>
    </source>
</evidence>
<dbReference type="NCBIfam" id="NF006336">
    <property type="entry name" value="PRK08566.1"/>
    <property type="match status" value="1"/>
</dbReference>
<dbReference type="GO" id="GO:0003677">
    <property type="term" value="F:DNA binding"/>
    <property type="evidence" value="ECO:0007669"/>
    <property type="project" value="UniProtKB-KW"/>
</dbReference>
<comment type="catalytic activity">
    <reaction evidence="14 15">
        <text>RNA(n) + a ribonucleoside 5'-triphosphate = RNA(n+1) + diphosphate</text>
        <dbReference type="Rhea" id="RHEA:21248"/>
        <dbReference type="Rhea" id="RHEA-COMP:14527"/>
        <dbReference type="Rhea" id="RHEA-COMP:17342"/>
        <dbReference type="ChEBI" id="CHEBI:33019"/>
        <dbReference type="ChEBI" id="CHEBI:61557"/>
        <dbReference type="ChEBI" id="CHEBI:140395"/>
        <dbReference type="EC" id="2.7.7.6"/>
    </reaction>
</comment>
<dbReference type="CDD" id="cd02584">
    <property type="entry name" value="RNAP_II_Rpb1_C"/>
    <property type="match status" value="1"/>
</dbReference>
<dbReference type="InterPro" id="IPR044893">
    <property type="entry name" value="RNA_pol_Rpb1_clamp_domain"/>
</dbReference>
<dbReference type="Pfam" id="PF04990">
    <property type="entry name" value="RNA_pol_Rpb1_7"/>
    <property type="match status" value="1"/>
</dbReference>
<dbReference type="InterPro" id="IPR042102">
    <property type="entry name" value="RNA_pol_Rpb1_3_sf"/>
</dbReference>
<name>A0A098VS76_9MICR</name>
<dbReference type="EMBL" id="JMKJ01000222">
    <property type="protein sequence ID" value="KGG51679.1"/>
    <property type="molecule type" value="Genomic_DNA"/>
</dbReference>
<dbReference type="FunFam" id="1.10.132.30:FF:000001">
    <property type="entry name" value="DNA-directed RNA polymerase subunit"/>
    <property type="match status" value="1"/>
</dbReference>
<dbReference type="RefSeq" id="XP_013238106.1">
    <property type="nucleotide sequence ID" value="XM_013382652.1"/>
</dbReference>
<evidence type="ECO:0000256" key="12">
    <source>
        <dbReference type="ARBA" id="ARBA00023163"/>
    </source>
</evidence>
<keyword evidence="9" id="KW-0862">Zinc</keyword>
<comment type="subcellular location">
    <subcellularLocation>
        <location evidence="1">Nucleus</location>
    </subcellularLocation>
</comment>
<evidence type="ECO:0000256" key="4">
    <source>
        <dbReference type="ARBA" id="ARBA00022553"/>
    </source>
</evidence>
<dbReference type="GeneID" id="25259486"/>
<dbReference type="SUPFAM" id="SSF64484">
    <property type="entry name" value="beta and beta-prime subunits of DNA dependent RNA-polymerase"/>
    <property type="match status" value="1"/>
</dbReference>
<dbReference type="PANTHER" id="PTHR19376:SF37">
    <property type="entry name" value="DNA-DIRECTED RNA POLYMERASE II SUBUNIT RPB1"/>
    <property type="match status" value="1"/>
</dbReference>
<dbReference type="OrthoDB" id="270392at2759"/>
<keyword evidence="11" id="KW-0238">DNA-binding</keyword>
<evidence type="ECO:0000256" key="5">
    <source>
        <dbReference type="ARBA" id="ARBA00022679"/>
    </source>
</evidence>
<dbReference type="Pfam" id="PF04983">
    <property type="entry name" value="RNA_pol_Rpb1_3"/>
    <property type="match status" value="1"/>
</dbReference>